<dbReference type="SMART" id="SM00408">
    <property type="entry name" value="IGc2"/>
    <property type="match status" value="3"/>
</dbReference>
<evidence type="ECO:0000313" key="6">
    <source>
        <dbReference type="Ensembl" id="ENSXETP00000068296"/>
    </source>
</evidence>
<dbReference type="InterPro" id="IPR003599">
    <property type="entry name" value="Ig_sub"/>
</dbReference>
<sequence length="920" mass="101480">KIVDSTKSSITLNWTKPVYDGGSHITSYAVEAREEGSEEWTVVSAKGEVRTTEFVVSLLKTGVNYFFRVSAVNSAVLLCIYCFPEFFLTVLFCLVFTEEPEIDLDVALRTSIVAKAGEDVQIMIPFKGRPAPSVTWRKGEKNISSDPRYNIQNTESSTLVDIPQVTRNDTGKYVLTIENGVGQPKSTFVTVKVLDTPSECQKLQLKNISRGTVTLVWEPPLINGGAEVTNYVIEKRDATKRAWAAVTTKCSNTSFKITGLSEKTSFFFRVLAENENGLGEPAETAEPVKASEVPGPIRDLTMKDSTKTSVTLSWSKPDYDGGSIVTEYIIEKLPYKGKPRPTISWLKDNIPLKESEQVRFKKTESKLSLNIKNVKKENGGKYTLILDNLVSRKSYAITVITLGPPSKPKGPVRFDEIKADSIIMSWDAPEDNGGGEITSYSIEKRETSQTNWKMVCSSVARTTFKIPNLVKGTEYQFRVKAENRYGVSPPLNSVDVIAKHQFRPPGPPGKPVVYNITSDGMTISWDAPIYDGGSEITGFHVEKKERNSILWQRVNTSPVSNREYRITGLIEGLDYQFRVLAENNAGLSNEYEFRVMAENAGGIGEASGISRLIKCKEPVNPPSAPSIVKVTDTTKTSVSLEWTKPAFDGGMEIIGYIIDMCKADLGEWHKVNAEAVVATKYTVVDLEAGQEYKFRVSAVNGAGKGDSCEVPATVQTADRLTSPEIDIDANFKQTHIVRAGASIRLFIAFKGRPTPTATWTKPDSDLSLRADIQTTDSFSTLTVEDCNRYDAGKYTLTVENNSGSKAITFTVKVLDSPGPPGPITFKDVTRGSITLLWDAPLNDGGARIHHYVVSRREASQNVFTVTALSEGEAYEFRVLAKNAFGVISAPSQSTGEVTCKDEYCKYPTMFIIIHPVIFPW</sequence>
<dbReference type="InterPro" id="IPR003961">
    <property type="entry name" value="FN3_dom"/>
</dbReference>
<dbReference type="InterPro" id="IPR013783">
    <property type="entry name" value="Ig-like_fold"/>
</dbReference>
<dbReference type="PANTHER" id="PTHR14340:SF13">
    <property type="entry name" value="TITIN"/>
    <property type="match status" value="1"/>
</dbReference>
<dbReference type="FunFam" id="2.60.40.10:FF:000002">
    <property type="entry name" value="Titin a"/>
    <property type="match status" value="2"/>
</dbReference>
<keyword evidence="3" id="KW-0812">Transmembrane</keyword>
<feature type="domain" description="Fibronectin type-III" evidence="5">
    <location>
        <begin position="1"/>
        <end position="92"/>
    </location>
</feature>
<keyword evidence="3" id="KW-1133">Transmembrane helix</keyword>
<dbReference type="InterPro" id="IPR036179">
    <property type="entry name" value="Ig-like_dom_sf"/>
</dbReference>
<name>A0A6I8QFC6_XENTR</name>
<feature type="domain" description="Fibronectin type-III" evidence="5">
    <location>
        <begin position="296"/>
        <end position="404"/>
    </location>
</feature>
<dbReference type="SUPFAM" id="SSF48726">
    <property type="entry name" value="Immunoglobulin"/>
    <property type="match status" value="3"/>
</dbReference>
<accession>A0A6I8QFC6</accession>
<dbReference type="PRINTS" id="PR00014">
    <property type="entry name" value="FNTYPEIII"/>
</dbReference>
<dbReference type="PANTHER" id="PTHR14340">
    <property type="entry name" value="MICROFIBRIL-ASSOCIATED GLYCOPROTEIN 3"/>
    <property type="match status" value="1"/>
</dbReference>
<keyword evidence="3" id="KW-0472">Membrane</keyword>
<dbReference type="SUPFAM" id="SSF49265">
    <property type="entry name" value="Fibronectin type III"/>
    <property type="match status" value="5"/>
</dbReference>
<keyword evidence="2" id="KW-0393">Immunoglobulin domain</keyword>
<dbReference type="PROSITE" id="PS50835">
    <property type="entry name" value="IG_LIKE"/>
    <property type="match status" value="3"/>
</dbReference>
<evidence type="ECO:0008006" key="7">
    <source>
        <dbReference type="Google" id="ProtNLM"/>
    </source>
</evidence>
<evidence type="ECO:0000259" key="4">
    <source>
        <dbReference type="PROSITE" id="PS50835"/>
    </source>
</evidence>
<organism evidence="6">
    <name type="scientific">Xenopus tropicalis</name>
    <name type="common">Western clawed frog</name>
    <name type="synonym">Silurana tropicalis</name>
    <dbReference type="NCBI Taxonomy" id="8364"/>
    <lineage>
        <taxon>Eukaryota</taxon>
        <taxon>Metazoa</taxon>
        <taxon>Chordata</taxon>
        <taxon>Craniata</taxon>
        <taxon>Vertebrata</taxon>
        <taxon>Euteleostomi</taxon>
        <taxon>Amphibia</taxon>
        <taxon>Batrachia</taxon>
        <taxon>Anura</taxon>
        <taxon>Pipoidea</taxon>
        <taxon>Pipidae</taxon>
        <taxon>Xenopodinae</taxon>
        <taxon>Xenopus</taxon>
        <taxon>Silurana</taxon>
    </lineage>
</organism>
<feature type="domain" description="Fibronectin type-III" evidence="5">
    <location>
        <begin position="199"/>
        <end position="293"/>
    </location>
</feature>
<evidence type="ECO:0000259" key="5">
    <source>
        <dbReference type="PROSITE" id="PS50853"/>
    </source>
</evidence>
<feature type="domain" description="Ig-like" evidence="4">
    <location>
        <begin position="723"/>
        <end position="808"/>
    </location>
</feature>
<dbReference type="CDD" id="cd05748">
    <property type="entry name" value="Ig_Titin_like"/>
    <property type="match status" value="2"/>
</dbReference>
<dbReference type="Gene3D" id="2.60.40.10">
    <property type="entry name" value="Immunoglobulins"/>
    <property type="match status" value="9"/>
</dbReference>
<dbReference type="FunFam" id="2.60.40.10:FF:000034">
    <property type="entry name" value="Titin isoform A"/>
    <property type="match status" value="1"/>
</dbReference>
<feature type="domain" description="Ig-like" evidence="4">
    <location>
        <begin position="339"/>
        <end position="398"/>
    </location>
</feature>
<feature type="domain" description="Fibronectin type-III" evidence="5">
    <location>
        <begin position="624"/>
        <end position="719"/>
    </location>
</feature>
<feature type="transmembrane region" description="Helical" evidence="3">
    <location>
        <begin position="75"/>
        <end position="97"/>
    </location>
</feature>
<feature type="domain" description="Fibronectin type-III" evidence="5">
    <location>
        <begin position="408"/>
        <end position="501"/>
    </location>
</feature>
<dbReference type="InParanoid" id="A0A6I8QFC6"/>
<dbReference type="SMART" id="SM00409">
    <property type="entry name" value="IG"/>
    <property type="match status" value="3"/>
</dbReference>
<dbReference type="InterPro" id="IPR036116">
    <property type="entry name" value="FN3_sf"/>
</dbReference>
<reference evidence="6" key="1">
    <citation type="journal article" date="2010" name="Science">
        <title>The genome of the Western clawed frog Xenopus tropicalis.</title>
        <authorList>
            <person name="Hellsten U."/>
            <person name="Harland R.M."/>
            <person name="Gilchrist M.J."/>
            <person name="Hendrix D."/>
            <person name="Jurka J."/>
            <person name="Kapitonov V."/>
            <person name="Ovcharenko I."/>
            <person name="Putnam N.H."/>
            <person name="Shu S."/>
            <person name="Taher L."/>
            <person name="Blitz I.L."/>
            <person name="Blumberg B."/>
            <person name="Dichmann D.S."/>
            <person name="Dubchak I."/>
            <person name="Amaya E."/>
            <person name="Detter J.C."/>
            <person name="Fletcher R."/>
            <person name="Gerhard D.S."/>
            <person name="Goodstein D."/>
            <person name="Graves T."/>
            <person name="Grigoriev I.V."/>
            <person name="Grimwood J."/>
            <person name="Kawashima T."/>
            <person name="Lindquist E."/>
            <person name="Lucas S.M."/>
            <person name="Mead P.E."/>
            <person name="Mitros T."/>
            <person name="Ogino H."/>
            <person name="Ohta Y."/>
            <person name="Poliakov A.V."/>
            <person name="Pollet N."/>
            <person name="Robert J."/>
            <person name="Salamov A."/>
            <person name="Sater A.K."/>
            <person name="Schmutz J."/>
            <person name="Terry A."/>
            <person name="Vize P.D."/>
            <person name="Warren W.C."/>
            <person name="Wells D."/>
            <person name="Wills A."/>
            <person name="Wilson R.K."/>
            <person name="Zimmerman L.B."/>
            <person name="Zorn A.M."/>
            <person name="Grainger R."/>
            <person name="Grammer T."/>
            <person name="Khokha M.K."/>
            <person name="Richardson P.M."/>
            <person name="Rokhsar D.S."/>
        </authorList>
    </citation>
    <scope>NUCLEOTIDE SEQUENCE [LARGE SCALE GENOMIC DNA]</scope>
    <source>
        <strain evidence="6">Nigerian</strain>
    </source>
</reference>
<dbReference type="InterPro" id="IPR003598">
    <property type="entry name" value="Ig_sub2"/>
</dbReference>
<dbReference type="CDD" id="cd00063">
    <property type="entry name" value="FN3"/>
    <property type="match status" value="6"/>
</dbReference>
<evidence type="ECO:0000256" key="1">
    <source>
        <dbReference type="ARBA" id="ARBA00022737"/>
    </source>
</evidence>
<dbReference type="FunFam" id="2.60.40.10:FF:000003">
    <property type="entry name" value="Titin isoform E"/>
    <property type="match status" value="2"/>
</dbReference>
<reference evidence="6" key="2">
    <citation type="submission" date="2020-05" db="UniProtKB">
        <authorList>
            <consortium name="Ensembl"/>
        </authorList>
    </citation>
    <scope>IDENTIFICATION</scope>
</reference>
<proteinExistence type="predicted"/>
<feature type="domain" description="Fibronectin type-III" evidence="5">
    <location>
        <begin position="507"/>
        <end position="598"/>
    </location>
</feature>
<dbReference type="InterPro" id="IPR013098">
    <property type="entry name" value="Ig_I-set"/>
</dbReference>
<dbReference type="PROSITE" id="PS50853">
    <property type="entry name" value="FN3"/>
    <property type="match status" value="7"/>
</dbReference>
<dbReference type="AlphaFoldDB" id="A0A6I8QFC6"/>
<feature type="domain" description="Fibronectin type-III" evidence="5">
    <location>
        <begin position="819"/>
        <end position="902"/>
    </location>
</feature>
<keyword evidence="1" id="KW-0677">Repeat</keyword>
<feature type="domain" description="Ig-like" evidence="4">
    <location>
        <begin position="100"/>
        <end position="190"/>
    </location>
</feature>
<dbReference type="InterPro" id="IPR007110">
    <property type="entry name" value="Ig-like_dom"/>
</dbReference>
<protein>
    <recommendedName>
        <fullName evidence="7">Titin</fullName>
    </recommendedName>
</protein>
<evidence type="ECO:0000256" key="3">
    <source>
        <dbReference type="SAM" id="Phobius"/>
    </source>
</evidence>
<evidence type="ECO:0000256" key="2">
    <source>
        <dbReference type="ARBA" id="ARBA00023319"/>
    </source>
</evidence>
<dbReference type="FunFam" id="2.60.40.10:FF:000135">
    <property type="entry name" value="Titin a"/>
    <property type="match status" value="1"/>
</dbReference>
<dbReference type="SMART" id="SM00060">
    <property type="entry name" value="FN3"/>
    <property type="match status" value="7"/>
</dbReference>
<dbReference type="GeneTree" id="ENSGT01110000267173"/>
<dbReference type="Ensembl" id="ENSXETT00000085653">
    <property type="protein sequence ID" value="ENSXETP00000068296"/>
    <property type="gene ID" value="ENSXETG00000040777"/>
</dbReference>
<dbReference type="FunFam" id="2.60.40.10:FF:001365">
    <property type="entry name" value="titin isoform X1"/>
    <property type="match status" value="1"/>
</dbReference>
<dbReference type="Pfam" id="PF07679">
    <property type="entry name" value="I-set"/>
    <property type="match status" value="3"/>
</dbReference>
<dbReference type="Pfam" id="PF00041">
    <property type="entry name" value="fn3"/>
    <property type="match status" value="6"/>
</dbReference>
<dbReference type="Bgee" id="ENSXETG00000040777">
    <property type="expression patterns" value="Expressed in skeletal muscle tissue and 3 other cell types or tissues"/>
</dbReference>